<dbReference type="Gene3D" id="3.40.395.10">
    <property type="entry name" value="Adenoviral Proteinase, Chain A"/>
    <property type="match status" value="1"/>
</dbReference>
<evidence type="ECO:0000313" key="8">
    <source>
        <dbReference type="Proteomes" id="UP001152484"/>
    </source>
</evidence>
<dbReference type="GO" id="GO:0006508">
    <property type="term" value="P:proteolysis"/>
    <property type="evidence" value="ECO:0007669"/>
    <property type="project" value="UniProtKB-KW"/>
</dbReference>
<evidence type="ECO:0000256" key="5">
    <source>
        <dbReference type="SAM" id="MobiDB-lite"/>
    </source>
</evidence>
<feature type="region of interest" description="Disordered" evidence="5">
    <location>
        <begin position="482"/>
        <end position="509"/>
    </location>
</feature>
<dbReference type="Proteomes" id="UP001152484">
    <property type="component" value="Unassembled WGS sequence"/>
</dbReference>
<protein>
    <recommendedName>
        <fullName evidence="6">Ubiquitin-like protease family profile domain-containing protein</fullName>
    </recommendedName>
</protein>
<evidence type="ECO:0000256" key="2">
    <source>
        <dbReference type="ARBA" id="ARBA00022670"/>
    </source>
</evidence>
<sequence length="945" mass="105767">MGDSDFESPHPLVPSASNGLHNEELAGKRYLDKAIVNVDLKRKVNTFCRLYDAINLVRSKLLPYQVELFRKTVFGKFLDAKEMLCSGLLLHFLRGNLLDVEVGNNQCPRDFVFEIEGRRVVFSISHLAEFFGFNVVDNIPQVDNEVTDRGRIWEKYFPSCSKSVKRNAIKQVLQSIKRGSVSDNDIVKLSLLHVLSQSFLAAEGQVTVKGKYLNLVDNLENFNKYPWGRVVWDDMDTYFRASVASMKSNPEHYNIYGCVLALQIWAFECFPILTDIELAQCVDPTARPLCLKWTSTTKTTADVLKNTIFCKKHFAFVPMQIQNAVLGECSRATKKSKKCALSTPTATISSSSPRHAPNPSTTLHNRTPSLSSRTQPTKLIPQPLFVAPISTSPMCTRSKTNVSKQNQIITIQSPNAHPGSSSCADVTSHDELRERVHTLEKQLITVNKDILLYHKKFDLQEAAIAKLRAVVEKLESTTTFTNNTVQPTVHSNPSPPQQTDSHETRVPVPSDAPSFQISLTPTVPWEPCAGNDELGWTQAIDIAYDMLEGNVNGCLPQPDRSTPSTVKMTTTPSVSKHDKFQTGSADRGCSYGATEISFNNMEVESVSLHNSVSMNVLSQVNNRPKRKVVEPSRFTPGSQAIRKTKQSTAPSTANPLAGSPFTLITNSTKRQEFHKYMMKGIIRGQRSANNAHHYTPDVDKDFLLELDPGLTIECKSWLYKLYQSGQWLDATHVNCIFFYLRMKGKSLGWPNTFSTADSLFTEHLNSLYALFCKGKTTHRVSSLDGFFTDNVAGDPTQFLLPWLECRYVYIPLNLNSKHWVLVVLDVPARILRVYDTNNRHASMSSKISDEMQGIIHYLPLLLGELHSTANPQVPAVTTPYTCTMVKNVPQQLNGGDCGFLMLKMAESLQMGFGISFISPATVPEYRAKWAHKLHSYGSKRAAQKH</sequence>
<feature type="region of interest" description="Disordered" evidence="5">
    <location>
        <begin position="555"/>
        <end position="586"/>
    </location>
</feature>
<evidence type="ECO:0000256" key="4">
    <source>
        <dbReference type="SAM" id="Coils"/>
    </source>
</evidence>
<evidence type="ECO:0000256" key="1">
    <source>
        <dbReference type="ARBA" id="ARBA00005234"/>
    </source>
</evidence>
<dbReference type="AlphaFoldDB" id="A0A9P1E802"/>
<dbReference type="Pfam" id="PF09331">
    <property type="entry name" value="DUF1985"/>
    <property type="match status" value="1"/>
</dbReference>
<dbReference type="Pfam" id="PF02902">
    <property type="entry name" value="Peptidase_C48"/>
    <property type="match status" value="1"/>
</dbReference>
<accession>A0A9P1E802</accession>
<dbReference type="PANTHER" id="PTHR48449">
    <property type="entry name" value="DUF1985 DOMAIN-CONTAINING PROTEIN"/>
    <property type="match status" value="1"/>
</dbReference>
<comment type="caution">
    <text evidence="7">The sequence shown here is derived from an EMBL/GenBank/DDBJ whole genome shotgun (WGS) entry which is preliminary data.</text>
</comment>
<comment type="similarity">
    <text evidence="1">Belongs to the peptidase C48 family.</text>
</comment>
<reference evidence="7" key="1">
    <citation type="submission" date="2022-07" db="EMBL/GenBank/DDBJ databases">
        <authorList>
            <person name="Macas J."/>
            <person name="Novak P."/>
            <person name="Neumann P."/>
        </authorList>
    </citation>
    <scope>NUCLEOTIDE SEQUENCE</scope>
</reference>
<feature type="compositionally biased region" description="Polar residues" evidence="5">
    <location>
        <begin position="559"/>
        <end position="574"/>
    </location>
</feature>
<keyword evidence="2" id="KW-0645">Protease</keyword>
<feature type="coiled-coil region" evidence="4">
    <location>
        <begin position="429"/>
        <end position="477"/>
    </location>
</feature>
<dbReference type="PANTHER" id="PTHR48449:SF1">
    <property type="entry name" value="DUF1985 DOMAIN-CONTAINING PROTEIN"/>
    <property type="match status" value="1"/>
</dbReference>
<feature type="region of interest" description="Disordered" evidence="5">
    <location>
        <begin position="623"/>
        <end position="661"/>
    </location>
</feature>
<dbReference type="InterPro" id="IPR015410">
    <property type="entry name" value="DUF1985"/>
</dbReference>
<evidence type="ECO:0000256" key="3">
    <source>
        <dbReference type="ARBA" id="ARBA00022801"/>
    </source>
</evidence>
<feature type="domain" description="Ubiquitin-like protease family profile" evidence="6">
    <location>
        <begin position="712"/>
        <end position="908"/>
    </location>
</feature>
<feature type="region of interest" description="Disordered" evidence="5">
    <location>
        <begin position="343"/>
        <end position="377"/>
    </location>
</feature>
<feature type="compositionally biased region" description="Low complexity" evidence="5">
    <location>
        <begin position="343"/>
        <end position="353"/>
    </location>
</feature>
<gene>
    <name evidence="7" type="ORF">CEURO_LOCUS9399</name>
</gene>
<dbReference type="GO" id="GO:0008234">
    <property type="term" value="F:cysteine-type peptidase activity"/>
    <property type="evidence" value="ECO:0007669"/>
    <property type="project" value="InterPro"/>
</dbReference>
<dbReference type="OrthoDB" id="5065855at2759"/>
<dbReference type="InterPro" id="IPR003653">
    <property type="entry name" value="Peptidase_C48_C"/>
</dbReference>
<dbReference type="EMBL" id="CAMAPE010000019">
    <property type="protein sequence ID" value="CAH9085884.1"/>
    <property type="molecule type" value="Genomic_DNA"/>
</dbReference>
<organism evidence="7 8">
    <name type="scientific">Cuscuta europaea</name>
    <name type="common">European dodder</name>
    <dbReference type="NCBI Taxonomy" id="41803"/>
    <lineage>
        <taxon>Eukaryota</taxon>
        <taxon>Viridiplantae</taxon>
        <taxon>Streptophyta</taxon>
        <taxon>Embryophyta</taxon>
        <taxon>Tracheophyta</taxon>
        <taxon>Spermatophyta</taxon>
        <taxon>Magnoliopsida</taxon>
        <taxon>eudicotyledons</taxon>
        <taxon>Gunneridae</taxon>
        <taxon>Pentapetalae</taxon>
        <taxon>asterids</taxon>
        <taxon>lamiids</taxon>
        <taxon>Solanales</taxon>
        <taxon>Convolvulaceae</taxon>
        <taxon>Cuscuteae</taxon>
        <taxon>Cuscuta</taxon>
        <taxon>Cuscuta subgen. Cuscuta</taxon>
    </lineage>
</organism>
<name>A0A9P1E802_CUSEU</name>
<evidence type="ECO:0000259" key="6">
    <source>
        <dbReference type="PROSITE" id="PS50600"/>
    </source>
</evidence>
<dbReference type="InterPro" id="IPR038765">
    <property type="entry name" value="Papain-like_cys_pep_sf"/>
</dbReference>
<feature type="compositionally biased region" description="Polar residues" evidence="5">
    <location>
        <begin position="358"/>
        <end position="377"/>
    </location>
</feature>
<keyword evidence="8" id="KW-1185">Reference proteome</keyword>
<keyword evidence="4" id="KW-0175">Coiled coil</keyword>
<keyword evidence="3" id="KW-0378">Hydrolase</keyword>
<proteinExistence type="inferred from homology"/>
<evidence type="ECO:0000313" key="7">
    <source>
        <dbReference type="EMBL" id="CAH9085884.1"/>
    </source>
</evidence>
<dbReference type="SUPFAM" id="SSF54001">
    <property type="entry name" value="Cysteine proteinases"/>
    <property type="match status" value="1"/>
</dbReference>
<dbReference type="PROSITE" id="PS50600">
    <property type="entry name" value="ULP_PROTEASE"/>
    <property type="match status" value="1"/>
</dbReference>